<dbReference type="InterPro" id="IPR007112">
    <property type="entry name" value="Expansin/allergen_DPBB_dom"/>
</dbReference>
<dbReference type="GO" id="GO:0009664">
    <property type="term" value="P:plant-type cell wall organization"/>
    <property type="evidence" value="ECO:0007669"/>
    <property type="project" value="InterPro"/>
</dbReference>
<dbReference type="PANTHER" id="PTHR31867">
    <property type="entry name" value="EXPANSIN-A15"/>
    <property type="match status" value="1"/>
</dbReference>
<reference evidence="4" key="1">
    <citation type="journal article" date="2020" name="bioRxiv">
        <title>Comparative genomics of Chlamydomonas.</title>
        <authorList>
            <person name="Craig R.J."/>
            <person name="Hasan A.R."/>
            <person name="Ness R.W."/>
            <person name="Keightley P.D."/>
        </authorList>
    </citation>
    <scope>NUCLEOTIDE SEQUENCE</scope>
    <source>
        <strain evidence="4">CCAP 11/70</strain>
    </source>
</reference>
<sequence length="459" mass="49966">MARAPPALAAAALALILLLGPPAAAQDPSASAPSAPPSDAATRVLPPPSGPPAAYNTTFSAPPGPPEGWIRARSSWYGTPKPFVDTFAPSRGGGESAFGILEWGGCGYTNADGSLPFDKGEVSSYSDNDPDFPGSCGRCYEVRCVDGVVLGYQDKAVQYDNFYYYPEHGSAVDTYGREFPGNPAEKDGYIYVKCWDPKASIRVHVIDICPCWYSPKGQEPYEQPSCCYKNSTNPRSGQHELDMSFWAYEKLAHPMYPEMMLDIRPVACDSGAALQYLPGYIERNTLYGDMVGTGWSWFPYETPTQNFNVTAAGWGLSGTTAACAEIAPSGGMTWWCRSCYKEGYQPFWDASAVTFWIRNRFQPGTTLPLKVVVAQQEDDTYCPGEAYLTAMSPSATGGDGWQQFTIPFEQWNCGDTKSTRDKISFQNVGSGNTWFCIDDLKVEHNAPPPAAETASATKK</sequence>
<dbReference type="SUPFAM" id="SSF49785">
    <property type="entry name" value="Galactose-binding domain-like"/>
    <property type="match status" value="1"/>
</dbReference>
<dbReference type="Gene3D" id="2.40.40.10">
    <property type="entry name" value="RlpA-like domain"/>
    <property type="match status" value="1"/>
</dbReference>
<comment type="caution">
    <text evidence="4">The sequence shown here is derived from an EMBL/GenBank/DDBJ whole genome shotgun (WGS) entry which is preliminary data.</text>
</comment>
<evidence type="ECO:0000259" key="3">
    <source>
        <dbReference type="PROSITE" id="PS50842"/>
    </source>
</evidence>
<name>A0A835XZ81_9CHLO</name>
<dbReference type="InterPro" id="IPR002963">
    <property type="entry name" value="Expansin"/>
</dbReference>
<dbReference type="InterPro" id="IPR036908">
    <property type="entry name" value="RlpA-like_sf"/>
</dbReference>
<feature type="region of interest" description="Disordered" evidence="1">
    <location>
        <begin position="23"/>
        <end position="64"/>
    </location>
</feature>
<keyword evidence="2" id="KW-0732">Signal</keyword>
<gene>
    <name evidence="4" type="ORF">HYH03_013034</name>
</gene>
<evidence type="ECO:0000256" key="1">
    <source>
        <dbReference type="SAM" id="MobiDB-lite"/>
    </source>
</evidence>
<feature type="chain" id="PRO_5032347388" description="Expansin-like EG45 domain-containing protein" evidence="2">
    <location>
        <begin position="26"/>
        <end position="459"/>
    </location>
</feature>
<feature type="signal peptide" evidence="2">
    <location>
        <begin position="1"/>
        <end position="25"/>
    </location>
</feature>
<proteinExistence type="predicted"/>
<dbReference type="OrthoDB" id="525335at2759"/>
<feature type="compositionally biased region" description="Low complexity" evidence="1">
    <location>
        <begin position="23"/>
        <end position="41"/>
    </location>
</feature>
<dbReference type="PROSITE" id="PS50842">
    <property type="entry name" value="EXPANSIN_EG45"/>
    <property type="match status" value="1"/>
</dbReference>
<accession>A0A835XZ81</accession>
<dbReference type="EMBL" id="JAEHOE010000084">
    <property type="protein sequence ID" value="KAG2488344.1"/>
    <property type="molecule type" value="Genomic_DNA"/>
</dbReference>
<dbReference type="InterPro" id="IPR008979">
    <property type="entry name" value="Galactose-bd-like_sf"/>
</dbReference>
<dbReference type="AlphaFoldDB" id="A0A835XZ81"/>
<protein>
    <recommendedName>
        <fullName evidence="3">Expansin-like EG45 domain-containing protein</fullName>
    </recommendedName>
</protein>
<organism evidence="4 5">
    <name type="scientific">Edaphochlamys debaryana</name>
    <dbReference type="NCBI Taxonomy" id="47281"/>
    <lineage>
        <taxon>Eukaryota</taxon>
        <taxon>Viridiplantae</taxon>
        <taxon>Chlorophyta</taxon>
        <taxon>core chlorophytes</taxon>
        <taxon>Chlorophyceae</taxon>
        <taxon>CS clade</taxon>
        <taxon>Chlamydomonadales</taxon>
        <taxon>Chlamydomonadales incertae sedis</taxon>
        <taxon>Edaphochlamys</taxon>
    </lineage>
</organism>
<keyword evidence="5" id="KW-1185">Reference proteome</keyword>
<feature type="domain" description="Expansin-like EG45" evidence="3">
    <location>
        <begin position="103"/>
        <end position="273"/>
    </location>
</feature>
<dbReference type="Proteomes" id="UP000612055">
    <property type="component" value="Unassembled WGS sequence"/>
</dbReference>
<evidence type="ECO:0000256" key="2">
    <source>
        <dbReference type="SAM" id="SignalP"/>
    </source>
</evidence>
<evidence type="ECO:0000313" key="4">
    <source>
        <dbReference type="EMBL" id="KAG2488344.1"/>
    </source>
</evidence>
<evidence type="ECO:0000313" key="5">
    <source>
        <dbReference type="Proteomes" id="UP000612055"/>
    </source>
</evidence>